<gene>
    <name evidence="2" type="ORF">AKJ09_08808</name>
</gene>
<feature type="compositionally biased region" description="Basic and acidic residues" evidence="1">
    <location>
        <begin position="1"/>
        <end position="21"/>
    </location>
</feature>
<dbReference type="KEGG" id="llu:AKJ09_08808"/>
<reference evidence="2 3" key="1">
    <citation type="submission" date="2015-08" db="EMBL/GenBank/DDBJ databases">
        <authorList>
            <person name="Babu N.S."/>
            <person name="Beckwith C.J."/>
            <person name="Beseler K.G."/>
            <person name="Brison A."/>
            <person name="Carone J.V."/>
            <person name="Caskin T.P."/>
            <person name="Diamond M."/>
            <person name="Durham M.E."/>
            <person name="Foxe J.M."/>
            <person name="Go M."/>
            <person name="Henderson B.A."/>
            <person name="Jones I.B."/>
            <person name="McGettigan J.A."/>
            <person name="Micheletti S.J."/>
            <person name="Nasrallah M.E."/>
            <person name="Ortiz D."/>
            <person name="Piller C.R."/>
            <person name="Privatt S.R."/>
            <person name="Schneider S.L."/>
            <person name="Sharp S."/>
            <person name="Smith T.C."/>
            <person name="Stanton J.D."/>
            <person name="Ullery H.E."/>
            <person name="Wilson R.J."/>
            <person name="Serrano M.G."/>
            <person name="Buck G."/>
            <person name="Lee V."/>
            <person name="Wang Y."/>
            <person name="Carvalho R."/>
            <person name="Voegtly L."/>
            <person name="Shi R."/>
            <person name="Duckworth R."/>
            <person name="Johnson A."/>
            <person name="Loviza R."/>
            <person name="Walstead R."/>
            <person name="Shah Z."/>
            <person name="Kiflezghi M."/>
            <person name="Wade K."/>
            <person name="Ball S.L."/>
            <person name="Bradley K.W."/>
            <person name="Asai D.J."/>
            <person name="Bowman C.A."/>
            <person name="Russell D.A."/>
            <person name="Pope W.H."/>
            <person name="Jacobs-Sera D."/>
            <person name="Hendrix R.W."/>
            <person name="Hatfull G.F."/>
        </authorList>
    </citation>
    <scope>NUCLEOTIDE SEQUENCE [LARGE SCALE GENOMIC DNA]</scope>
    <source>
        <strain evidence="2 3">DSM 27648</strain>
    </source>
</reference>
<name>A0A0K1Q9Q5_9BACT</name>
<proteinExistence type="predicted"/>
<dbReference type="AlphaFoldDB" id="A0A0K1Q9Q5"/>
<organism evidence="2 3">
    <name type="scientific">Labilithrix luteola</name>
    <dbReference type="NCBI Taxonomy" id="1391654"/>
    <lineage>
        <taxon>Bacteria</taxon>
        <taxon>Pseudomonadati</taxon>
        <taxon>Myxococcota</taxon>
        <taxon>Polyangia</taxon>
        <taxon>Polyangiales</taxon>
        <taxon>Labilitrichaceae</taxon>
        <taxon>Labilithrix</taxon>
    </lineage>
</organism>
<keyword evidence="3" id="KW-1185">Reference proteome</keyword>
<dbReference type="Proteomes" id="UP000064967">
    <property type="component" value="Chromosome"/>
</dbReference>
<evidence type="ECO:0000256" key="1">
    <source>
        <dbReference type="SAM" id="MobiDB-lite"/>
    </source>
</evidence>
<accession>A0A0K1Q9Q5</accession>
<dbReference type="EMBL" id="CP012333">
    <property type="protein sequence ID" value="AKV02145.1"/>
    <property type="molecule type" value="Genomic_DNA"/>
</dbReference>
<evidence type="ECO:0000313" key="3">
    <source>
        <dbReference type="Proteomes" id="UP000064967"/>
    </source>
</evidence>
<protein>
    <submittedName>
        <fullName evidence="2">Uncharacterized protein</fullName>
    </submittedName>
</protein>
<evidence type="ECO:0000313" key="2">
    <source>
        <dbReference type="EMBL" id="AKV02145.1"/>
    </source>
</evidence>
<feature type="region of interest" description="Disordered" evidence="1">
    <location>
        <begin position="1"/>
        <end position="27"/>
    </location>
</feature>
<sequence>MAEFETADREQRELDAKGEGARDDDEELRLQELNQLLFRD</sequence>
<dbReference type="STRING" id="1391654.AKJ09_08808"/>